<evidence type="ECO:0000256" key="2">
    <source>
        <dbReference type="SAM" id="Phobius"/>
    </source>
</evidence>
<dbReference type="Proteomes" id="UP000238164">
    <property type="component" value="Chromosome 1"/>
</dbReference>
<dbReference type="AlphaFoldDB" id="A0A2N9JH29"/>
<keyword evidence="2" id="KW-0812">Transmembrane</keyword>
<keyword evidence="5" id="KW-1185">Reference proteome</keyword>
<proteinExistence type="predicted"/>
<dbReference type="KEGG" id="mgg:MPLG2_1678"/>
<gene>
    <name evidence="4" type="ORF">MPLG2_1678</name>
</gene>
<feature type="transmembrane region" description="Helical" evidence="2">
    <location>
        <begin position="81"/>
        <end position="100"/>
    </location>
</feature>
<dbReference type="PROSITE" id="PS50943">
    <property type="entry name" value="HTH_CROC1"/>
    <property type="match status" value="1"/>
</dbReference>
<dbReference type="InterPro" id="IPR001387">
    <property type="entry name" value="Cro/C1-type_HTH"/>
</dbReference>
<dbReference type="InterPro" id="IPR025403">
    <property type="entry name" value="TgpA-like_C"/>
</dbReference>
<feature type="domain" description="HTH cro/C1-type" evidence="3">
    <location>
        <begin position="152"/>
        <end position="176"/>
    </location>
</feature>
<name>A0A2N9JH29_9ACTN</name>
<evidence type="ECO:0000313" key="5">
    <source>
        <dbReference type="Proteomes" id="UP000238164"/>
    </source>
</evidence>
<feature type="transmembrane region" description="Helical" evidence="2">
    <location>
        <begin position="12"/>
        <end position="35"/>
    </location>
</feature>
<feature type="region of interest" description="Disordered" evidence="1">
    <location>
        <begin position="36"/>
        <end position="75"/>
    </location>
</feature>
<evidence type="ECO:0000313" key="4">
    <source>
        <dbReference type="EMBL" id="SPD86714.1"/>
    </source>
</evidence>
<evidence type="ECO:0000256" key="1">
    <source>
        <dbReference type="SAM" id="MobiDB-lite"/>
    </source>
</evidence>
<feature type="compositionally biased region" description="Polar residues" evidence="1">
    <location>
        <begin position="43"/>
        <end position="52"/>
    </location>
</feature>
<keyword evidence="2" id="KW-1133">Transmembrane helix</keyword>
<sequence length="217" mass="22978">MTGGPGVRDWWKFMLEGVALVLVVIAVLAGATAVMDGNPSADEPSQGTTTASVPDGEYGEKSPSPSPSAQPRADGDDAGQWWVLTVLGVVAAGIGVRLWLQRPPSVALDEPEPDADQILTDALNRLDAASTDAITVCWRQLERLAEVRGVVRGASEPAHDFARRLAAALNLPADELTTLGGLYEQAWYSSAATTYADIEAARACLQALLQAGNERRR</sequence>
<evidence type="ECO:0000259" key="3">
    <source>
        <dbReference type="PROSITE" id="PS50943"/>
    </source>
</evidence>
<reference evidence="4 5" key="1">
    <citation type="submission" date="2018-02" db="EMBL/GenBank/DDBJ databases">
        <authorList>
            <person name="Cohen D.B."/>
            <person name="Kent A.D."/>
        </authorList>
    </citation>
    <scope>NUCLEOTIDE SEQUENCE [LARGE SCALE GENOMIC DNA]</scope>
    <source>
        <strain evidence="4">1</strain>
    </source>
</reference>
<dbReference type="Pfam" id="PF13559">
    <property type="entry name" value="DUF4129"/>
    <property type="match status" value="1"/>
</dbReference>
<organism evidence="4 5">
    <name type="scientific">Micropruina glycogenica</name>
    <dbReference type="NCBI Taxonomy" id="75385"/>
    <lineage>
        <taxon>Bacteria</taxon>
        <taxon>Bacillati</taxon>
        <taxon>Actinomycetota</taxon>
        <taxon>Actinomycetes</taxon>
        <taxon>Propionibacteriales</taxon>
        <taxon>Nocardioidaceae</taxon>
        <taxon>Micropruina</taxon>
    </lineage>
</organism>
<accession>A0A2N9JH29</accession>
<dbReference type="EMBL" id="LT985188">
    <property type="protein sequence ID" value="SPD86714.1"/>
    <property type="molecule type" value="Genomic_DNA"/>
</dbReference>
<keyword evidence="2" id="KW-0472">Membrane</keyword>
<protein>
    <recommendedName>
        <fullName evidence="3">HTH cro/C1-type domain-containing protein</fullName>
    </recommendedName>
</protein>